<feature type="region of interest" description="Disordered" evidence="11">
    <location>
        <begin position="517"/>
        <end position="544"/>
    </location>
</feature>
<dbReference type="SMART" id="SM00202">
    <property type="entry name" value="SR"/>
    <property type="match status" value="1"/>
</dbReference>
<name>A0AAZ1XRU3_OREAU</name>
<dbReference type="SMART" id="SM00409">
    <property type="entry name" value="IG"/>
    <property type="match status" value="3"/>
</dbReference>
<dbReference type="Gene3D" id="3.10.250.10">
    <property type="entry name" value="SRCR-like domain"/>
    <property type="match status" value="1"/>
</dbReference>
<evidence type="ECO:0000256" key="6">
    <source>
        <dbReference type="ARBA" id="ARBA00023319"/>
    </source>
</evidence>
<keyword evidence="17" id="KW-1185">Reference proteome</keyword>
<dbReference type="InterPro" id="IPR036179">
    <property type="entry name" value="Ig-like_dom_sf"/>
</dbReference>
<dbReference type="PANTHER" id="PTHR48071:SF27">
    <property type="entry name" value="SCAVENGER RECEPTOR CYSTEINE-RICH TYPE 1 PROTEIN M130-LIKE"/>
    <property type="match status" value="1"/>
</dbReference>
<feature type="disulfide bond" evidence="10">
    <location>
        <begin position="110"/>
        <end position="120"/>
    </location>
</feature>
<dbReference type="InterPro" id="IPR036772">
    <property type="entry name" value="SRCR-like_dom_sf"/>
</dbReference>
<reference evidence="16" key="3">
    <citation type="submission" date="2025-09" db="UniProtKB">
        <authorList>
            <consortium name="Ensembl"/>
        </authorList>
    </citation>
    <scope>IDENTIFICATION</scope>
</reference>
<dbReference type="Pfam" id="PF13895">
    <property type="entry name" value="Ig_2"/>
    <property type="match status" value="1"/>
</dbReference>
<dbReference type="InterPro" id="IPR007110">
    <property type="entry name" value="Ig-like_dom"/>
</dbReference>
<dbReference type="GO" id="GO:0005886">
    <property type="term" value="C:plasma membrane"/>
    <property type="evidence" value="ECO:0007669"/>
    <property type="project" value="TreeGrafter"/>
</dbReference>
<keyword evidence="2" id="KW-0677">Repeat</keyword>
<dbReference type="GO" id="GO:0031638">
    <property type="term" value="P:zymogen activation"/>
    <property type="evidence" value="ECO:0007669"/>
    <property type="project" value="TreeGrafter"/>
</dbReference>
<sequence length="570" mass="63449">MEGREKRALHFLILVAYLVVSPSPSAGLLRLAGSGSTRCSGRVEIYKSYYNYNSYSYRYSSWGTVCDDGWDLKDAEVVCRELNCGIALEALGSAYFGQGTETIMLDDVDCSGSETSLNDCRHRGLRTHDCSHSEDAGVVCSETLPQPTISLYSNEVTWGQGIRITCSVSYKFSGGTFILQKTSGSFSQTKPSSTSSVIFNLHNVNFDHDGLYQCQYMKTSQRFNSSPVRLSVTVSFPKPRISICPVGEVTWGQTVEITCSVSTQVLGGSFTLSQIQGSFTRSQTSNTNSATFNIPNVDFDNEGLYQCQYKKRGSRREFSSPLSDSIRLSVAVRLQTPNISLTSPGAGLVWGPEGAEITRGYSFVFTCSINSSFSSGRFFLIFSDSNITDSKPAVNNSASFSFPVAEYEHQGNYSCVYEVTVSTQTFSSTATAPITVIIKFPWMLLVSSVVPVVLLLLLVSLVVLLVLRRRRQTQQAHIHTTVTLRNCNEEDDVSDEERIYMNVETLNTYRNFTKQTGRAKKEETYEKDRKMEADEEQSSGDENDHVYVTQMFAEQTVDLYGEQEDIYQNL</sequence>
<proteinExistence type="predicted"/>
<dbReference type="Gene3D" id="2.60.40.10">
    <property type="entry name" value="Immunoglobulins"/>
    <property type="match status" value="3"/>
</dbReference>
<evidence type="ECO:0000256" key="9">
    <source>
        <dbReference type="ARBA" id="ARBA00069168"/>
    </source>
</evidence>
<dbReference type="Pfam" id="PF00530">
    <property type="entry name" value="SRCR"/>
    <property type="match status" value="1"/>
</dbReference>
<feature type="signal peptide" evidence="13">
    <location>
        <begin position="1"/>
        <end position="27"/>
    </location>
</feature>
<reference evidence="17" key="1">
    <citation type="submission" date="2020-03" db="EMBL/GenBank/DDBJ databases">
        <title>Evolution of repeat sequences and sex chromosomes of tilapia species revealed by chromosome-level genomes.</title>
        <authorList>
            <person name="Xu L."/>
            <person name="Tao W."/>
            <person name="Wang D."/>
            <person name="Zhou Q."/>
        </authorList>
    </citation>
    <scope>NUCLEOTIDE SEQUENCE [LARGE SCALE GENOMIC DNA]</scope>
    <source>
        <strain evidence="17">Israel</strain>
    </source>
</reference>
<evidence type="ECO:0000313" key="16">
    <source>
        <dbReference type="Ensembl" id="ENSOABP00000070313.1"/>
    </source>
</evidence>
<feature type="disulfide bond" evidence="10">
    <location>
        <begin position="66"/>
        <end position="130"/>
    </location>
</feature>
<dbReference type="Proteomes" id="UP000472276">
    <property type="component" value="Unassembled WGS sequence"/>
</dbReference>
<dbReference type="FunFam" id="3.10.250.10:FF:000007">
    <property type="entry name" value="Soluble scavenger receptor cysteine-rich domain-containing protein SSC5D"/>
    <property type="match status" value="1"/>
</dbReference>
<dbReference type="PRINTS" id="PR00258">
    <property type="entry name" value="SPERACTRCPTR"/>
</dbReference>
<dbReference type="Ensembl" id="ENSOABT00000071669.1">
    <property type="protein sequence ID" value="ENSOABP00000070313.1"/>
    <property type="gene ID" value="ENSOABG00000032380.1"/>
</dbReference>
<keyword evidence="12" id="KW-1133">Transmembrane helix</keyword>
<feature type="domain" description="SRCR" evidence="14">
    <location>
        <begin position="29"/>
        <end position="141"/>
    </location>
</feature>
<feature type="domain" description="Ig-like" evidence="15">
    <location>
        <begin position="147"/>
        <end position="235"/>
    </location>
</feature>
<dbReference type="PROSITE" id="PS50835">
    <property type="entry name" value="IG_LIKE"/>
    <property type="match status" value="3"/>
</dbReference>
<evidence type="ECO:0000256" key="13">
    <source>
        <dbReference type="SAM" id="SignalP"/>
    </source>
</evidence>
<dbReference type="InterPro" id="IPR001190">
    <property type="entry name" value="SRCR"/>
</dbReference>
<comment type="function">
    <text evidence="7">Binds to extracellular matrix proteins. Binds to pathogen-associated molecular patterns (PAMPs) present on the cell walls of Gram-positive and Gram-negative bacteria and fungi, behaving as a pattern recognition receptor (PRR). Induces bacterial and fungal aggregation and subsequent inhibition of PAMP-induced cytokine release. Does not possess intrinsic bactericidal activity. May play a role in the innate defense and homeostasis of certain epithelial surfaces.</text>
</comment>
<keyword evidence="5" id="KW-0325">Glycoprotein</keyword>
<keyword evidence="12" id="KW-0472">Membrane</keyword>
<feature type="domain" description="Ig-like" evidence="15">
    <location>
        <begin position="337"/>
        <end position="427"/>
    </location>
</feature>
<feature type="chain" id="PRO_5044258059" description="Soluble scavenger receptor cysteine-rich domain-containing protein SSC5D" evidence="13">
    <location>
        <begin position="28"/>
        <end position="570"/>
    </location>
</feature>
<evidence type="ECO:0000256" key="8">
    <source>
        <dbReference type="ARBA" id="ARBA00064153"/>
    </source>
</evidence>
<dbReference type="InterPro" id="IPR003599">
    <property type="entry name" value="Ig_sub"/>
</dbReference>
<dbReference type="SUPFAM" id="SSF48726">
    <property type="entry name" value="Immunoglobulin"/>
    <property type="match status" value="3"/>
</dbReference>
<feature type="domain" description="Ig-like" evidence="15">
    <location>
        <begin position="239"/>
        <end position="323"/>
    </location>
</feature>
<keyword evidence="1 13" id="KW-0732">Signal</keyword>
<keyword evidence="3 10" id="KW-1015">Disulfide bond</keyword>
<evidence type="ECO:0000259" key="15">
    <source>
        <dbReference type="PROSITE" id="PS50835"/>
    </source>
</evidence>
<dbReference type="Pfam" id="PF00047">
    <property type="entry name" value="ig"/>
    <property type="match status" value="1"/>
</dbReference>
<feature type="disulfide bond" evidence="10">
    <location>
        <begin position="79"/>
        <end position="140"/>
    </location>
</feature>
<dbReference type="InterPro" id="IPR013151">
    <property type="entry name" value="Immunoglobulin_dom"/>
</dbReference>
<evidence type="ECO:0000256" key="5">
    <source>
        <dbReference type="ARBA" id="ARBA00023180"/>
    </source>
</evidence>
<dbReference type="PANTHER" id="PTHR48071">
    <property type="entry name" value="SRCR DOMAIN-CONTAINING PROTEIN"/>
    <property type="match status" value="1"/>
</dbReference>
<evidence type="ECO:0000256" key="1">
    <source>
        <dbReference type="ARBA" id="ARBA00022729"/>
    </source>
</evidence>
<evidence type="ECO:0000256" key="3">
    <source>
        <dbReference type="ARBA" id="ARBA00023157"/>
    </source>
</evidence>
<evidence type="ECO:0000256" key="10">
    <source>
        <dbReference type="PROSITE-ProRule" id="PRU00196"/>
    </source>
</evidence>
<evidence type="ECO:0000259" key="14">
    <source>
        <dbReference type="PROSITE" id="PS50287"/>
    </source>
</evidence>
<keyword evidence="4" id="KW-0675">Receptor</keyword>
<feature type="transmembrane region" description="Helical" evidence="12">
    <location>
        <begin position="442"/>
        <end position="467"/>
    </location>
</feature>
<gene>
    <name evidence="16" type="primary">VSIG10</name>
</gene>
<keyword evidence="6" id="KW-0393">Immunoglobulin domain</keyword>
<accession>A0AAZ1XRU3</accession>
<dbReference type="PROSITE" id="PS50287">
    <property type="entry name" value="SRCR_2"/>
    <property type="match status" value="1"/>
</dbReference>
<evidence type="ECO:0000256" key="2">
    <source>
        <dbReference type="ARBA" id="ARBA00022737"/>
    </source>
</evidence>
<feature type="compositionally biased region" description="Basic and acidic residues" evidence="11">
    <location>
        <begin position="519"/>
        <end position="532"/>
    </location>
</feature>
<evidence type="ECO:0000256" key="4">
    <source>
        <dbReference type="ARBA" id="ARBA00023170"/>
    </source>
</evidence>
<protein>
    <recommendedName>
        <fullName evidence="9">Soluble scavenger receptor cysteine-rich domain-containing protein SSC5D</fullName>
    </recommendedName>
</protein>
<dbReference type="SUPFAM" id="SSF56487">
    <property type="entry name" value="SRCR-like"/>
    <property type="match status" value="1"/>
</dbReference>
<evidence type="ECO:0000313" key="17">
    <source>
        <dbReference type="Proteomes" id="UP000472276"/>
    </source>
</evidence>
<reference evidence="16" key="2">
    <citation type="submission" date="2025-08" db="UniProtKB">
        <authorList>
            <consortium name="Ensembl"/>
        </authorList>
    </citation>
    <scope>IDENTIFICATION</scope>
</reference>
<comment type="subunit">
    <text evidence="8">Interacts with LGALS1 and laminin.</text>
</comment>
<dbReference type="InterPro" id="IPR013783">
    <property type="entry name" value="Ig-like_fold"/>
</dbReference>
<keyword evidence="12" id="KW-0812">Transmembrane</keyword>
<evidence type="ECO:0000256" key="11">
    <source>
        <dbReference type="SAM" id="MobiDB-lite"/>
    </source>
</evidence>
<organism evidence="16 17">
    <name type="scientific">Oreochromis aureus</name>
    <name type="common">Israeli tilapia</name>
    <name type="synonym">Chromis aureus</name>
    <dbReference type="NCBI Taxonomy" id="47969"/>
    <lineage>
        <taxon>Eukaryota</taxon>
        <taxon>Metazoa</taxon>
        <taxon>Chordata</taxon>
        <taxon>Craniata</taxon>
        <taxon>Vertebrata</taxon>
        <taxon>Euteleostomi</taxon>
        <taxon>Actinopterygii</taxon>
        <taxon>Neopterygii</taxon>
        <taxon>Teleostei</taxon>
        <taxon>Neoteleostei</taxon>
        <taxon>Acanthomorphata</taxon>
        <taxon>Ovalentaria</taxon>
        <taxon>Cichlomorphae</taxon>
        <taxon>Cichliformes</taxon>
        <taxon>Cichlidae</taxon>
        <taxon>African cichlids</taxon>
        <taxon>Pseudocrenilabrinae</taxon>
        <taxon>Oreochromini</taxon>
        <taxon>Oreochromis</taxon>
    </lineage>
</organism>
<dbReference type="AlphaFoldDB" id="A0AAZ1XRU3"/>
<dbReference type="GO" id="GO:0004252">
    <property type="term" value="F:serine-type endopeptidase activity"/>
    <property type="evidence" value="ECO:0007669"/>
    <property type="project" value="TreeGrafter"/>
</dbReference>
<evidence type="ECO:0000256" key="7">
    <source>
        <dbReference type="ARBA" id="ARBA00058074"/>
    </source>
</evidence>
<evidence type="ECO:0000256" key="12">
    <source>
        <dbReference type="SAM" id="Phobius"/>
    </source>
</evidence>